<feature type="transmembrane region" description="Helical" evidence="1">
    <location>
        <begin position="12"/>
        <end position="35"/>
    </location>
</feature>
<sequence>MNRSLTALFGALEALLVAGIGLGVPLALLTTVWGLHYGLGPDWVLFWQGAADLWLLGHGVDLAVSLDPNVIASLGLPSDGTGDFTVGLAPLGVATLTVALALRAGRRIAEVEHFRWGAGSSIGAFLLVAVLATFSAQGAVVAPSLTQGVLFPIVLFGAPLLLGAHLERRRRAAPGERPLWTGDWPEEWQALLSASLRIGLAAAVALFGIAALAVAVRLIAGYADVIALYESVQPDALGVIALTIAQLGLLPNIVVWAAAWFAGPGFAIGAGSSIGPLGTAVGPLPAVPVLGALPAGEQALGFLALLVPVVAGFLAAAFLHPTVAATIRAQRRWPWLAGAGLGAGLIAGLVVALLAWLSGGPAGPGRLATVGPDPLIVGLCVLAEVGIAAAIGLLAADRRASGTPTAVDGGGRGRPLG</sequence>
<feature type="transmembrane region" description="Helical" evidence="1">
    <location>
        <begin position="240"/>
        <end position="262"/>
    </location>
</feature>
<accession>A0AA37UFT6</accession>
<comment type="caution">
    <text evidence="2">The sequence shown here is derived from an EMBL/GenBank/DDBJ whole genome shotgun (WGS) entry which is preliminary data.</text>
</comment>
<keyword evidence="1" id="KW-1133">Transmembrane helix</keyword>
<feature type="transmembrane region" description="Helical" evidence="1">
    <location>
        <begin position="333"/>
        <end position="356"/>
    </location>
</feature>
<organism evidence="2 3">
    <name type="scientific">Arenivirga flava</name>
    <dbReference type="NCBI Taxonomy" id="1930060"/>
    <lineage>
        <taxon>Bacteria</taxon>
        <taxon>Bacillati</taxon>
        <taxon>Actinomycetota</taxon>
        <taxon>Actinomycetes</taxon>
        <taxon>Micrococcales</taxon>
        <taxon>Microbacteriaceae</taxon>
        <taxon>Arenivirga</taxon>
    </lineage>
</organism>
<dbReference type="RefSeq" id="WP_284231466.1">
    <property type="nucleotide sequence ID" value="NZ_BSUL01000001.1"/>
</dbReference>
<dbReference type="AlphaFoldDB" id="A0AA37UFT6"/>
<feature type="transmembrane region" description="Helical" evidence="1">
    <location>
        <begin position="376"/>
        <end position="396"/>
    </location>
</feature>
<protein>
    <submittedName>
        <fullName evidence="2">Uncharacterized protein</fullName>
    </submittedName>
</protein>
<gene>
    <name evidence="2" type="ORF">GCM10025874_13970</name>
</gene>
<feature type="transmembrane region" description="Helical" evidence="1">
    <location>
        <begin position="84"/>
        <end position="102"/>
    </location>
</feature>
<keyword evidence="1" id="KW-0472">Membrane</keyword>
<feature type="transmembrane region" description="Helical" evidence="1">
    <location>
        <begin position="114"/>
        <end position="134"/>
    </location>
</feature>
<dbReference type="Proteomes" id="UP001157160">
    <property type="component" value="Unassembled WGS sequence"/>
</dbReference>
<proteinExistence type="predicted"/>
<evidence type="ECO:0000313" key="3">
    <source>
        <dbReference type="Proteomes" id="UP001157160"/>
    </source>
</evidence>
<keyword evidence="3" id="KW-1185">Reference proteome</keyword>
<feature type="transmembrane region" description="Helical" evidence="1">
    <location>
        <begin position="140"/>
        <end position="162"/>
    </location>
</feature>
<evidence type="ECO:0000256" key="1">
    <source>
        <dbReference type="SAM" id="Phobius"/>
    </source>
</evidence>
<dbReference type="EMBL" id="BSUL01000001">
    <property type="protein sequence ID" value="GMA28144.1"/>
    <property type="molecule type" value="Genomic_DNA"/>
</dbReference>
<feature type="transmembrane region" description="Helical" evidence="1">
    <location>
        <begin position="299"/>
        <end position="321"/>
    </location>
</feature>
<feature type="transmembrane region" description="Helical" evidence="1">
    <location>
        <begin position="274"/>
        <end position="293"/>
    </location>
</feature>
<name>A0AA37UFT6_9MICO</name>
<dbReference type="Pfam" id="PF19877">
    <property type="entry name" value="DUF6350"/>
    <property type="match status" value="1"/>
</dbReference>
<reference evidence="2 3" key="1">
    <citation type="journal article" date="2014" name="Int. J. Syst. Evol. Microbiol.">
        <title>Complete genome sequence of Corynebacterium casei LMG S-19264T (=DSM 44701T), isolated from a smear-ripened cheese.</title>
        <authorList>
            <consortium name="US DOE Joint Genome Institute (JGI-PGF)"/>
            <person name="Walter F."/>
            <person name="Albersmeier A."/>
            <person name="Kalinowski J."/>
            <person name="Ruckert C."/>
        </authorList>
    </citation>
    <scope>NUCLEOTIDE SEQUENCE [LARGE SCALE GENOMIC DNA]</scope>
    <source>
        <strain evidence="2 3">NBRC 112289</strain>
    </source>
</reference>
<keyword evidence="1" id="KW-0812">Transmembrane</keyword>
<feature type="transmembrane region" description="Helical" evidence="1">
    <location>
        <begin position="198"/>
        <end position="220"/>
    </location>
</feature>
<dbReference type="InterPro" id="IPR045931">
    <property type="entry name" value="DUF6350"/>
</dbReference>
<evidence type="ECO:0000313" key="2">
    <source>
        <dbReference type="EMBL" id="GMA28144.1"/>
    </source>
</evidence>